<feature type="binding site" evidence="7 8">
    <location>
        <position position="29"/>
    </location>
    <ligand>
        <name>S-adenosyl-L-methionine</name>
        <dbReference type="ChEBI" id="CHEBI:59789"/>
    </ligand>
</feature>
<keyword evidence="11" id="KW-1185">Reference proteome</keyword>
<evidence type="ECO:0000256" key="2">
    <source>
        <dbReference type="ARBA" id="ARBA00022552"/>
    </source>
</evidence>
<dbReference type="EC" id="2.1.1.182" evidence="7"/>
<dbReference type="PROSITE" id="PS51689">
    <property type="entry name" value="SAM_RNA_A_N6_MT"/>
    <property type="match status" value="1"/>
</dbReference>
<name>A0ABT0DNG3_9HYPH</name>
<feature type="binding site" evidence="7 8">
    <location>
        <position position="27"/>
    </location>
    <ligand>
        <name>S-adenosyl-L-methionine</name>
        <dbReference type="ChEBI" id="CHEBI:59789"/>
    </ligand>
</feature>
<dbReference type="Proteomes" id="UP001202867">
    <property type="component" value="Unassembled WGS sequence"/>
</dbReference>
<evidence type="ECO:0000256" key="3">
    <source>
        <dbReference type="ARBA" id="ARBA00022603"/>
    </source>
</evidence>
<dbReference type="InterPro" id="IPR029063">
    <property type="entry name" value="SAM-dependent_MTases_sf"/>
</dbReference>
<comment type="catalytic activity">
    <reaction evidence="7">
        <text>adenosine(1518)/adenosine(1519) in 16S rRNA + 4 S-adenosyl-L-methionine = N(6)-dimethyladenosine(1518)/N(6)-dimethyladenosine(1519) in 16S rRNA + 4 S-adenosyl-L-homocysteine + 4 H(+)</text>
        <dbReference type="Rhea" id="RHEA:19609"/>
        <dbReference type="Rhea" id="RHEA-COMP:10232"/>
        <dbReference type="Rhea" id="RHEA-COMP:10233"/>
        <dbReference type="ChEBI" id="CHEBI:15378"/>
        <dbReference type="ChEBI" id="CHEBI:57856"/>
        <dbReference type="ChEBI" id="CHEBI:59789"/>
        <dbReference type="ChEBI" id="CHEBI:74411"/>
        <dbReference type="ChEBI" id="CHEBI:74493"/>
        <dbReference type="EC" id="2.1.1.182"/>
    </reaction>
</comment>
<organism evidence="10 11">
    <name type="scientific">Ancylobacter koreensis</name>
    <dbReference type="NCBI Taxonomy" id="266121"/>
    <lineage>
        <taxon>Bacteria</taxon>
        <taxon>Pseudomonadati</taxon>
        <taxon>Pseudomonadota</taxon>
        <taxon>Alphaproteobacteria</taxon>
        <taxon>Hyphomicrobiales</taxon>
        <taxon>Xanthobacteraceae</taxon>
        <taxon>Ancylobacter</taxon>
    </lineage>
</organism>
<keyword evidence="4 7" id="KW-0808">Transferase</keyword>
<feature type="binding site" evidence="7 8">
    <location>
        <position position="54"/>
    </location>
    <ligand>
        <name>S-adenosyl-L-methionine</name>
        <dbReference type="ChEBI" id="CHEBI:59789"/>
    </ligand>
</feature>
<dbReference type="PANTHER" id="PTHR11727">
    <property type="entry name" value="DIMETHYLADENOSINE TRANSFERASE"/>
    <property type="match status" value="1"/>
</dbReference>
<dbReference type="Pfam" id="PF00398">
    <property type="entry name" value="RrnaAD"/>
    <property type="match status" value="1"/>
</dbReference>
<dbReference type="InterPro" id="IPR011530">
    <property type="entry name" value="rRNA_adenine_dimethylase"/>
</dbReference>
<protein>
    <recommendedName>
        <fullName evidence="7">Ribosomal RNA small subunit methyltransferase A</fullName>
        <ecNumber evidence="7">2.1.1.182</ecNumber>
    </recommendedName>
    <alternativeName>
        <fullName evidence="7">16S rRNA (adenine(1518)-N(6)/adenine(1519)-N(6))-dimethyltransferase</fullName>
    </alternativeName>
    <alternativeName>
        <fullName evidence="7">16S rRNA dimethyladenosine transferase</fullName>
    </alternativeName>
    <alternativeName>
        <fullName evidence="7">16S rRNA dimethylase</fullName>
    </alternativeName>
    <alternativeName>
        <fullName evidence="7">S-adenosylmethionine-6-N', N'-adenosyl(rRNA) dimethyltransferase</fullName>
    </alternativeName>
</protein>
<keyword evidence="5 7" id="KW-0949">S-adenosyl-L-methionine</keyword>
<feature type="binding site" evidence="7 8">
    <location>
        <position position="102"/>
    </location>
    <ligand>
        <name>S-adenosyl-L-methionine</name>
        <dbReference type="ChEBI" id="CHEBI:59789"/>
    </ligand>
</feature>
<evidence type="ECO:0000256" key="7">
    <source>
        <dbReference type="HAMAP-Rule" id="MF_00607"/>
    </source>
</evidence>
<comment type="function">
    <text evidence="7">Specifically dimethylates two adjacent adenosines (A1518 and A1519) in the loop of a conserved hairpin near the 3'-end of 16S rRNA in the 30S particle. May play a critical role in biogenesis of 30S subunits.</text>
</comment>
<dbReference type="RefSeq" id="WP_247200999.1">
    <property type="nucleotide sequence ID" value="NZ_JALKCG010000004.1"/>
</dbReference>
<dbReference type="InterPro" id="IPR023165">
    <property type="entry name" value="rRNA_Ade_diMease-like_C"/>
</dbReference>
<dbReference type="NCBIfam" id="TIGR00755">
    <property type="entry name" value="ksgA"/>
    <property type="match status" value="1"/>
</dbReference>
<dbReference type="InterPro" id="IPR001737">
    <property type="entry name" value="KsgA/Erm"/>
</dbReference>
<sequence>MSIDDLPPLREVIREHGLSALKSLGQNFLLDLNLTSKIARTAGRLDEVTVIEVGPGPGGLTRAILALGPRKVIAIERDARCIAALAQVAAHYPDRLDIIEGDALAADYRALVPEGGRAAVIANLPYNIATPLLIGWLSTDPWPPWFESLTLMFQREVAERIVAAPGEDHYGRLAILTGWRAQARIAFDVPPSAFVPPPKVTSSVVHIVPRPAPLPCPLKALERVTEAAFGQRRKMLRQSLKSLGVDVGELLAAAGIEPTERAERVPVEGFVALANAWLALRGAQSVSAASS</sequence>
<dbReference type="GO" id="GO:0052908">
    <property type="term" value="F:16S rRNA (adenine(1518)-N(6)/adenine(1519)-N(6))-dimethyltransferase activity"/>
    <property type="evidence" value="ECO:0007669"/>
    <property type="project" value="UniProtKB-EC"/>
</dbReference>
<keyword evidence="3 7" id="KW-0489">Methyltransferase</keyword>
<evidence type="ECO:0000313" key="11">
    <source>
        <dbReference type="Proteomes" id="UP001202867"/>
    </source>
</evidence>
<evidence type="ECO:0000256" key="1">
    <source>
        <dbReference type="ARBA" id="ARBA00022490"/>
    </source>
</evidence>
<feature type="binding site" evidence="7 8">
    <location>
        <position position="123"/>
    </location>
    <ligand>
        <name>S-adenosyl-L-methionine</name>
        <dbReference type="ChEBI" id="CHEBI:59789"/>
    </ligand>
</feature>
<feature type="binding site" evidence="7 8">
    <location>
        <position position="76"/>
    </location>
    <ligand>
        <name>S-adenosyl-L-methionine</name>
        <dbReference type="ChEBI" id="CHEBI:59789"/>
    </ligand>
</feature>
<evidence type="ECO:0000256" key="8">
    <source>
        <dbReference type="PROSITE-ProRule" id="PRU01026"/>
    </source>
</evidence>
<comment type="subcellular location">
    <subcellularLocation>
        <location evidence="7">Cytoplasm</location>
    </subcellularLocation>
</comment>
<evidence type="ECO:0000256" key="6">
    <source>
        <dbReference type="ARBA" id="ARBA00022884"/>
    </source>
</evidence>
<dbReference type="SUPFAM" id="SSF53335">
    <property type="entry name" value="S-adenosyl-L-methionine-dependent methyltransferases"/>
    <property type="match status" value="1"/>
</dbReference>
<dbReference type="InterPro" id="IPR020598">
    <property type="entry name" value="rRNA_Ade_methylase_Trfase_N"/>
</dbReference>
<keyword evidence="2 7" id="KW-0698">rRNA processing</keyword>
<keyword evidence="1 7" id="KW-0963">Cytoplasm</keyword>
<evidence type="ECO:0000256" key="4">
    <source>
        <dbReference type="ARBA" id="ARBA00022679"/>
    </source>
</evidence>
<feature type="domain" description="Ribosomal RNA adenine methylase transferase N-terminal" evidence="9">
    <location>
        <begin position="34"/>
        <end position="211"/>
    </location>
</feature>
<dbReference type="InterPro" id="IPR020596">
    <property type="entry name" value="rRNA_Ade_Mease_Trfase_CS"/>
</dbReference>
<evidence type="ECO:0000313" key="10">
    <source>
        <dbReference type="EMBL" id="MCK0208749.1"/>
    </source>
</evidence>
<keyword evidence="6 7" id="KW-0694">RNA-binding</keyword>
<dbReference type="PANTHER" id="PTHR11727:SF7">
    <property type="entry name" value="DIMETHYLADENOSINE TRANSFERASE-RELATED"/>
    <property type="match status" value="1"/>
</dbReference>
<proteinExistence type="inferred from homology"/>
<dbReference type="SMART" id="SM00650">
    <property type="entry name" value="rADc"/>
    <property type="match status" value="1"/>
</dbReference>
<accession>A0ABT0DNG3</accession>
<gene>
    <name evidence="7 10" type="primary">rsmA</name>
    <name evidence="7" type="synonym">ksgA</name>
    <name evidence="10" type="ORF">MWN33_11990</name>
</gene>
<comment type="caution">
    <text evidence="10">The sequence shown here is derived from an EMBL/GenBank/DDBJ whole genome shotgun (WGS) entry which is preliminary data.</text>
</comment>
<evidence type="ECO:0000259" key="9">
    <source>
        <dbReference type="SMART" id="SM00650"/>
    </source>
</evidence>
<dbReference type="PROSITE" id="PS01131">
    <property type="entry name" value="RRNA_A_DIMETH"/>
    <property type="match status" value="1"/>
</dbReference>
<dbReference type="Gene3D" id="3.40.50.150">
    <property type="entry name" value="Vaccinia Virus protein VP39"/>
    <property type="match status" value="1"/>
</dbReference>
<reference evidence="11" key="1">
    <citation type="submission" date="2023-07" db="EMBL/GenBank/DDBJ databases">
        <title>Ancylobacter moscoviensis sp. nov., facultatively methylotrophic bacteria from activated sludge and the reclassification of Starkeya novella (Starkey 1934) Kelly et al. 2000 as Ancylobacter novellus comb. nov., Starkeya koreensis Im et al. 2006 as Ancylobacter koreensis comb.nov., Angulomicrobium tetraedrale Vasil'eva et al. 1986 as Ancylobacter tetraedralis comb. nov., Angulomicrobium amanitiforme Fritz et al. 2004 as Ancylobacter amanitiformis comb. nov. and Methylorhabdus multivorans Doronina et al. 1996 as Ancylobacter multivorans comb. nov. and emended description of the genus Ancylobacter.</title>
        <authorList>
            <person name="Doronina N."/>
            <person name="Chemodurova A."/>
            <person name="Grouzdev D."/>
            <person name="Koziaeva V."/>
            <person name="Shi W."/>
            <person name="Wu L."/>
            <person name="Kaparullina E."/>
        </authorList>
    </citation>
    <scope>NUCLEOTIDE SEQUENCE [LARGE SCALE GENOMIC DNA]</scope>
    <source>
        <strain evidence="11">Jip08</strain>
    </source>
</reference>
<dbReference type="EMBL" id="JALKCG010000004">
    <property type="protein sequence ID" value="MCK0208749.1"/>
    <property type="molecule type" value="Genomic_DNA"/>
</dbReference>
<evidence type="ECO:0000256" key="5">
    <source>
        <dbReference type="ARBA" id="ARBA00022691"/>
    </source>
</evidence>
<dbReference type="HAMAP" id="MF_00607">
    <property type="entry name" value="16SrRNA_methyltr_A"/>
    <property type="match status" value="1"/>
</dbReference>
<dbReference type="CDD" id="cd02440">
    <property type="entry name" value="AdoMet_MTases"/>
    <property type="match status" value="1"/>
</dbReference>
<dbReference type="Gene3D" id="1.10.8.100">
    <property type="entry name" value="Ribosomal RNA adenine dimethylase-like, domain 2"/>
    <property type="match status" value="1"/>
</dbReference>
<comment type="similarity">
    <text evidence="7">Belongs to the class I-like SAM-binding methyltransferase superfamily. rRNA adenine N(6)-methyltransferase family. RsmA subfamily.</text>
</comment>